<organism evidence="1 2">
    <name type="scientific">Pseudomonas extremorientalis</name>
    <dbReference type="NCBI Taxonomy" id="169669"/>
    <lineage>
        <taxon>Bacteria</taxon>
        <taxon>Pseudomonadati</taxon>
        <taxon>Pseudomonadota</taxon>
        <taxon>Gammaproteobacteria</taxon>
        <taxon>Pseudomonadales</taxon>
        <taxon>Pseudomonadaceae</taxon>
        <taxon>Pseudomonas</taxon>
    </lineage>
</organism>
<evidence type="ECO:0000313" key="1">
    <source>
        <dbReference type="EMBL" id="OIN04689.1"/>
    </source>
</evidence>
<dbReference type="Proteomes" id="UP000181686">
    <property type="component" value="Unassembled WGS sequence"/>
</dbReference>
<reference evidence="1 2" key="1">
    <citation type="submission" date="2016-08" db="EMBL/GenBank/DDBJ databases">
        <title>Draft genome sequence of the type strain of Pseudomonas extremorientalis LMG 19695T isolated from drinking water reservoir.</title>
        <authorList>
            <person name="Tambong J.T."/>
        </authorList>
    </citation>
    <scope>NUCLEOTIDE SEQUENCE [LARGE SCALE GENOMIC DNA]</scope>
    <source>
        <strain evidence="1 2">LMG 19695</strain>
    </source>
</reference>
<accession>A0A1S2TA32</accession>
<dbReference type="EMBL" id="MDGK01000060">
    <property type="protein sequence ID" value="OIN04689.1"/>
    <property type="molecule type" value="Genomic_DNA"/>
</dbReference>
<evidence type="ECO:0000313" key="2">
    <source>
        <dbReference type="Proteomes" id="UP000181686"/>
    </source>
</evidence>
<comment type="caution">
    <text evidence="1">The sequence shown here is derived from an EMBL/GenBank/DDBJ whole genome shotgun (WGS) entry which is preliminary data.</text>
</comment>
<name>A0A1S2TA32_9PSED</name>
<protein>
    <submittedName>
        <fullName evidence="1">Uncharacterized protein</fullName>
    </submittedName>
</protein>
<dbReference type="AlphaFoldDB" id="A0A1S2TA32"/>
<gene>
    <name evidence="1" type="ORF">BFN10_26290</name>
</gene>
<sequence length="80" mass="8763">MACLISGELSCCEVEIRRDGKAALGSSRQPFGWKRQRRWGLPRVIGVGAPVSKAQASVPLIGDDEGVESHAWVQETDRRT</sequence>
<proteinExistence type="predicted"/>